<name>A0A9Q0YBD2_HOLLE</name>
<evidence type="ECO:0000313" key="2">
    <source>
        <dbReference type="EMBL" id="KAJ8018401.1"/>
    </source>
</evidence>
<gene>
    <name evidence="2" type="ORF">HOLleu_43624</name>
</gene>
<keyword evidence="1" id="KW-0732">Signal</keyword>
<comment type="caution">
    <text evidence="2">The sequence shown here is derived from an EMBL/GenBank/DDBJ whole genome shotgun (WGS) entry which is preliminary data.</text>
</comment>
<dbReference type="EMBL" id="JAIZAY010000387">
    <property type="protein sequence ID" value="KAJ8018401.1"/>
    <property type="molecule type" value="Genomic_DNA"/>
</dbReference>
<accession>A0A9Q0YBD2</accession>
<organism evidence="2 3">
    <name type="scientific">Holothuria leucospilota</name>
    <name type="common">Black long sea cucumber</name>
    <name type="synonym">Mertensiothuria leucospilota</name>
    <dbReference type="NCBI Taxonomy" id="206669"/>
    <lineage>
        <taxon>Eukaryota</taxon>
        <taxon>Metazoa</taxon>
        <taxon>Echinodermata</taxon>
        <taxon>Eleutherozoa</taxon>
        <taxon>Echinozoa</taxon>
        <taxon>Holothuroidea</taxon>
        <taxon>Aspidochirotacea</taxon>
        <taxon>Aspidochirotida</taxon>
        <taxon>Holothuriidae</taxon>
        <taxon>Holothuria</taxon>
    </lineage>
</organism>
<dbReference type="Gene3D" id="2.60.40.10">
    <property type="entry name" value="Immunoglobulins"/>
    <property type="match status" value="2"/>
</dbReference>
<feature type="chain" id="PRO_5040477670" description="Ig-like domain-containing protein" evidence="1">
    <location>
        <begin position="19"/>
        <end position="298"/>
    </location>
</feature>
<sequence length="298" mass="33218">MAAVCKLCLLVAIIPVIGSSGRQQDNTCVSPQYVELGGTGTINCTFQDDLFSLLWYDTADYKQNEPVLSYQRSIKTGDGYKSGEYDIHPNGSLSINRVSLQHNRTFSVAYIPTQEDVPTFINVGVIVTYDTLVKCSSPQYGNIGKVGIIRCNIAIDFDNISWYKEDLDDAIVRFDRKTTKDVLVAPGNENEEYSLLIDGSLLIFEAESEKNEGKYKIELIDSNTFEKLSQTVKFIIMDGTTISPSTTVVPRKNYSTTTIAPNMCWSHPITATHQGMLTLGNDINTSYELYSNRSCFDI</sequence>
<dbReference type="InterPro" id="IPR013783">
    <property type="entry name" value="Ig-like_fold"/>
</dbReference>
<evidence type="ECO:0000256" key="1">
    <source>
        <dbReference type="SAM" id="SignalP"/>
    </source>
</evidence>
<dbReference type="InterPro" id="IPR036179">
    <property type="entry name" value="Ig-like_dom_sf"/>
</dbReference>
<dbReference type="SUPFAM" id="SSF48726">
    <property type="entry name" value="Immunoglobulin"/>
    <property type="match status" value="1"/>
</dbReference>
<evidence type="ECO:0000313" key="3">
    <source>
        <dbReference type="Proteomes" id="UP001152320"/>
    </source>
</evidence>
<keyword evidence="3" id="KW-1185">Reference proteome</keyword>
<evidence type="ECO:0008006" key="4">
    <source>
        <dbReference type="Google" id="ProtNLM"/>
    </source>
</evidence>
<feature type="signal peptide" evidence="1">
    <location>
        <begin position="1"/>
        <end position="18"/>
    </location>
</feature>
<dbReference type="AlphaFoldDB" id="A0A9Q0YBD2"/>
<reference evidence="2" key="1">
    <citation type="submission" date="2021-10" db="EMBL/GenBank/DDBJ databases">
        <title>Tropical sea cucumber genome reveals ecological adaptation and Cuvierian tubules defense mechanism.</title>
        <authorList>
            <person name="Chen T."/>
        </authorList>
    </citation>
    <scope>NUCLEOTIDE SEQUENCE</scope>
    <source>
        <strain evidence="2">Nanhai2018</strain>
        <tissue evidence="2">Muscle</tissue>
    </source>
</reference>
<protein>
    <recommendedName>
        <fullName evidence="4">Ig-like domain-containing protein</fullName>
    </recommendedName>
</protein>
<dbReference type="Proteomes" id="UP001152320">
    <property type="component" value="Unassembled WGS sequence"/>
</dbReference>
<proteinExistence type="predicted"/>
<dbReference type="OrthoDB" id="6159398at2759"/>